<dbReference type="PANTHER" id="PTHR42928:SF5">
    <property type="entry name" value="BLR1237 PROTEIN"/>
    <property type="match status" value="1"/>
</dbReference>
<keyword evidence="2" id="KW-0732">Signal</keyword>
<accession>A0A7L9U0B7</accession>
<dbReference type="PANTHER" id="PTHR42928">
    <property type="entry name" value="TRICARBOXYLATE-BINDING PROTEIN"/>
    <property type="match status" value="1"/>
</dbReference>
<dbReference type="PIRSF" id="PIRSF017082">
    <property type="entry name" value="YflP"/>
    <property type="match status" value="1"/>
</dbReference>
<dbReference type="InterPro" id="IPR005064">
    <property type="entry name" value="BUG"/>
</dbReference>
<gene>
    <name evidence="3" type="ORF">LPB04_11750</name>
</gene>
<evidence type="ECO:0000313" key="4">
    <source>
        <dbReference type="Proteomes" id="UP000593875"/>
    </source>
</evidence>
<evidence type="ECO:0000313" key="3">
    <source>
        <dbReference type="EMBL" id="QOL47712.1"/>
    </source>
</evidence>
<dbReference type="KEGG" id="mlir:LPB04_11750"/>
<dbReference type="RefSeq" id="WP_193684772.1">
    <property type="nucleotide sequence ID" value="NZ_CP062941.1"/>
</dbReference>
<dbReference type="Gene3D" id="3.40.190.150">
    <property type="entry name" value="Bordetella uptake gene, domain 1"/>
    <property type="match status" value="1"/>
</dbReference>
<dbReference type="EMBL" id="CP062941">
    <property type="protein sequence ID" value="QOL47712.1"/>
    <property type="molecule type" value="Genomic_DNA"/>
</dbReference>
<feature type="signal peptide" evidence="2">
    <location>
        <begin position="1"/>
        <end position="23"/>
    </location>
</feature>
<evidence type="ECO:0000256" key="1">
    <source>
        <dbReference type="ARBA" id="ARBA00006987"/>
    </source>
</evidence>
<dbReference type="CDD" id="cd13578">
    <property type="entry name" value="PBP2_Bug27"/>
    <property type="match status" value="1"/>
</dbReference>
<dbReference type="Pfam" id="PF03401">
    <property type="entry name" value="TctC"/>
    <property type="match status" value="1"/>
</dbReference>
<dbReference type="SUPFAM" id="SSF53850">
    <property type="entry name" value="Periplasmic binding protein-like II"/>
    <property type="match status" value="1"/>
</dbReference>
<evidence type="ECO:0000256" key="2">
    <source>
        <dbReference type="SAM" id="SignalP"/>
    </source>
</evidence>
<dbReference type="Proteomes" id="UP000593875">
    <property type="component" value="Chromosome"/>
</dbReference>
<comment type="similarity">
    <text evidence="1">Belongs to the UPF0065 (bug) family.</text>
</comment>
<feature type="chain" id="PRO_5032275663" evidence="2">
    <location>
        <begin position="24"/>
        <end position="323"/>
    </location>
</feature>
<name>A0A7L9U0B7_9BURK</name>
<keyword evidence="4" id="KW-1185">Reference proteome</keyword>
<reference evidence="3 4" key="1">
    <citation type="submission" date="2020-10" db="EMBL/GenBank/DDBJ databases">
        <title>Genome sequencing of Massilia sp. LPB0304.</title>
        <authorList>
            <person name="Kim J."/>
        </authorList>
    </citation>
    <scope>NUCLEOTIDE SEQUENCE [LARGE SCALE GENOMIC DNA]</scope>
    <source>
        <strain evidence="3 4">LPB0304</strain>
    </source>
</reference>
<organism evidence="3 4">
    <name type="scientific">Massilia litorea</name>
    <dbReference type="NCBI Taxonomy" id="2769491"/>
    <lineage>
        <taxon>Bacteria</taxon>
        <taxon>Pseudomonadati</taxon>
        <taxon>Pseudomonadota</taxon>
        <taxon>Betaproteobacteria</taxon>
        <taxon>Burkholderiales</taxon>
        <taxon>Oxalobacteraceae</taxon>
        <taxon>Telluria group</taxon>
        <taxon>Massilia</taxon>
    </lineage>
</organism>
<dbReference type="AlphaFoldDB" id="A0A7L9U0B7"/>
<sequence length="323" mass="34316">MKLLSKSLAFAFAASVVSLSALAQNWPDKTVTVVVPWPPGGPSDIAARPWAKHMTETLGKPFVIDNRAGGGGNIGTAAVTRSAADGYTLLITSSAPIVINPSVYKGMTFDPLKDLAPISNLLRVPLVLVANPSVPAKNLKELMAYIHSKKGQFSFGSSGNGTPQHLTGELFNSVEKLDMAHIPYKGSAPAISDLLGGHIPIMFDSTIAIMPHIKSGKVKPIAITSAKRSPLLPDVPTFAELGIPQLESYAWYGLFAPAKTPKAVIDKINAETVKFIKSPEFAKVRAETGSEMLADTPENFTKFVHAESAKWSKVAKDSGATVD</sequence>
<proteinExistence type="inferred from homology"/>
<dbReference type="InterPro" id="IPR042100">
    <property type="entry name" value="Bug_dom1"/>
</dbReference>
<protein>
    <submittedName>
        <fullName evidence="3">Tripartite tricarboxylate transporter substrate binding protein</fullName>
    </submittedName>
</protein>
<dbReference type="Gene3D" id="3.40.190.10">
    <property type="entry name" value="Periplasmic binding protein-like II"/>
    <property type="match status" value="1"/>
</dbReference>